<dbReference type="InterPro" id="IPR052557">
    <property type="entry name" value="CAP/Cytokinesis_protein"/>
</dbReference>
<dbReference type="InterPro" id="IPR002931">
    <property type="entry name" value="Transglutaminase-like"/>
</dbReference>
<dbReference type="PANTHER" id="PTHR46333:SF2">
    <property type="entry name" value="CYTOKINESIS PROTEIN 3"/>
    <property type="match status" value="1"/>
</dbReference>
<dbReference type="SMART" id="SM00460">
    <property type="entry name" value="TGc"/>
    <property type="match status" value="1"/>
</dbReference>
<dbReference type="RefSeq" id="WP_341837233.1">
    <property type="nucleotide sequence ID" value="NZ_CP149822.1"/>
</dbReference>
<keyword evidence="4" id="KW-1185">Reference proteome</keyword>
<reference evidence="4" key="1">
    <citation type="submission" date="2024-03" db="EMBL/GenBank/DDBJ databases">
        <title>Chitinophaga horti sp. nov., isolated from garden soil.</title>
        <authorList>
            <person name="Lee D.S."/>
            <person name="Han D.M."/>
            <person name="Baek J.H."/>
            <person name="Choi D.G."/>
            <person name="Jeon J.H."/>
            <person name="Jeon C.O."/>
        </authorList>
    </citation>
    <scope>NUCLEOTIDE SEQUENCE [LARGE SCALE GENOMIC DNA]</scope>
    <source>
        <strain evidence="4">GPA1</strain>
    </source>
</reference>
<dbReference type="InterPro" id="IPR038765">
    <property type="entry name" value="Papain-like_cys_pep_sf"/>
</dbReference>
<accession>A0ABZ2YRI4</accession>
<evidence type="ECO:0000313" key="3">
    <source>
        <dbReference type="EMBL" id="WZN42399.1"/>
    </source>
</evidence>
<dbReference type="Pfam" id="PF01841">
    <property type="entry name" value="Transglut_core"/>
    <property type="match status" value="1"/>
</dbReference>
<dbReference type="Proteomes" id="UP001485459">
    <property type="component" value="Chromosome"/>
</dbReference>
<dbReference type="PANTHER" id="PTHR46333">
    <property type="entry name" value="CYTOKINESIS PROTEIN 3"/>
    <property type="match status" value="1"/>
</dbReference>
<proteinExistence type="predicted"/>
<evidence type="ECO:0000313" key="4">
    <source>
        <dbReference type="Proteomes" id="UP001485459"/>
    </source>
</evidence>
<evidence type="ECO:0000256" key="1">
    <source>
        <dbReference type="SAM" id="SignalP"/>
    </source>
</evidence>
<protein>
    <submittedName>
        <fullName evidence="3">Transglutaminase domain-containing protein</fullName>
    </submittedName>
</protein>
<name>A0ABZ2YRI4_9BACT</name>
<gene>
    <name evidence="3" type="ORF">WJU16_05050</name>
</gene>
<feature type="signal peptide" evidence="1">
    <location>
        <begin position="1"/>
        <end position="24"/>
    </location>
</feature>
<dbReference type="EMBL" id="CP149822">
    <property type="protein sequence ID" value="WZN42399.1"/>
    <property type="molecule type" value="Genomic_DNA"/>
</dbReference>
<keyword evidence="1" id="KW-0732">Signal</keyword>
<feature type="chain" id="PRO_5047275355" evidence="1">
    <location>
        <begin position="25"/>
        <end position="414"/>
    </location>
</feature>
<dbReference type="Gene3D" id="3.10.620.30">
    <property type="match status" value="1"/>
</dbReference>
<sequence length="414" mass="47040">MRPLYHGIVMATLMNVLIPSAVNAQSKTGQRTAVSAQAGEFAATDKKTGELPAEAASTTDGIAGWISGNFTRDIDKARAAYFWVASNLKYDIANMFALNFHERRADKVVKALATRKGVCEHYAALFAEICTKAGLKAFVVEGFTKQNGFVDYIPHAWCAVRTDGEWHLYDPTWGSGYVANGKFVKKISNNYFKVAPEKIVKTHMPFDYLWQCLEYPVTSSEFIEGKMPARNGKQPFAYKDSIAVFETQQEMEYYAAAVKRIEQNGLRNSMQFDRLQQLKMALETDRQNKHVEAQNRKSEIFNNAASKFNRAIYYFNEFIDYRNKQFKPEKPDADIQAMLDAAANKIKETDSLLASINQPEASLATMVQDLQQKTPDIGKRINEQQEWLRKYFSKGKAGRKSMFTKYTWFGIPLN</sequence>
<dbReference type="SUPFAM" id="SSF54001">
    <property type="entry name" value="Cysteine proteinases"/>
    <property type="match status" value="1"/>
</dbReference>
<feature type="domain" description="Transglutaminase-like" evidence="2">
    <location>
        <begin position="111"/>
        <end position="173"/>
    </location>
</feature>
<evidence type="ECO:0000259" key="2">
    <source>
        <dbReference type="SMART" id="SM00460"/>
    </source>
</evidence>
<organism evidence="3 4">
    <name type="scientific">Chitinophaga pollutisoli</name>
    <dbReference type="NCBI Taxonomy" id="3133966"/>
    <lineage>
        <taxon>Bacteria</taxon>
        <taxon>Pseudomonadati</taxon>
        <taxon>Bacteroidota</taxon>
        <taxon>Chitinophagia</taxon>
        <taxon>Chitinophagales</taxon>
        <taxon>Chitinophagaceae</taxon>
        <taxon>Chitinophaga</taxon>
    </lineage>
</organism>